<feature type="compositionally biased region" description="Acidic residues" evidence="2">
    <location>
        <begin position="266"/>
        <end position="285"/>
    </location>
</feature>
<gene>
    <name evidence="3" type="ORF">AK812_SmicGene42495</name>
</gene>
<proteinExistence type="predicted"/>
<dbReference type="Proteomes" id="UP000186817">
    <property type="component" value="Unassembled WGS sequence"/>
</dbReference>
<feature type="compositionally biased region" description="Basic and acidic residues" evidence="2">
    <location>
        <begin position="249"/>
        <end position="265"/>
    </location>
</feature>
<accession>A0A1Q9C3E1</accession>
<keyword evidence="1" id="KW-0175">Coiled coil</keyword>
<dbReference type="AlphaFoldDB" id="A0A1Q9C3E1"/>
<protein>
    <submittedName>
        <fullName evidence="3">Uncharacterized protein</fullName>
    </submittedName>
</protein>
<organism evidence="3 4">
    <name type="scientific">Symbiodinium microadriaticum</name>
    <name type="common">Dinoflagellate</name>
    <name type="synonym">Zooxanthella microadriatica</name>
    <dbReference type="NCBI Taxonomy" id="2951"/>
    <lineage>
        <taxon>Eukaryota</taxon>
        <taxon>Sar</taxon>
        <taxon>Alveolata</taxon>
        <taxon>Dinophyceae</taxon>
        <taxon>Suessiales</taxon>
        <taxon>Symbiodiniaceae</taxon>
        <taxon>Symbiodinium</taxon>
    </lineage>
</organism>
<feature type="compositionally biased region" description="Acidic residues" evidence="2">
    <location>
        <begin position="344"/>
        <end position="359"/>
    </location>
</feature>
<feature type="region of interest" description="Disordered" evidence="2">
    <location>
        <begin position="229"/>
        <end position="424"/>
    </location>
</feature>
<feature type="coiled-coil region" evidence="1">
    <location>
        <begin position="121"/>
        <end position="169"/>
    </location>
</feature>
<evidence type="ECO:0000313" key="4">
    <source>
        <dbReference type="Proteomes" id="UP000186817"/>
    </source>
</evidence>
<dbReference type="EMBL" id="LSRX01001766">
    <property type="protein sequence ID" value="OLP77438.1"/>
    <property type="molecule type" value="Genomic_DNA"/>
</dbReference>
<reference evidence="3 4" key="1">
    <citation type="submission" date="2016-02" db="EMBL/GenBank/DDBJ databases">
        <title>Genome analysis of coral dinoflagellate symbionts highlights evolutionary adaptations to a symbiotic lifestyle.</title>
        <authorList>
            <person name="Aranda M."/>
            <person name="Li Y."/>
            <person name="Liew Y.J."/>
            <person name="Baumgarten S."/>
            <person name="Simakov O."/>
            <person name="Wilson M."/>
            <person name="Piel J."/>
            <person name="Ashoor H."/>
            <person name="Bougouffa S."/>
            <person name="Bajic V.B."/>
            <person name="Ryu T."/>
            <person name="Ravasi T."/>
            <person name="Bayer T."/>
            <person name="Micklem G."/>
            <person name="Kim H."/>
            <person name="Bhak J."/>
            <person name="Lajeunesse T.C."/>
            <person name="Voolstra C.R."/>
        </authorList>
    </citation>
    <scope>NUCLEOTIDE SEQUENCE [LARGE SCALE GENOMIC DNA]</scope>
    <source>
        <strain evidence="3 4">CCMP2467</strain>
    </source>
</reference>
<evidence type="ECO:0000256" key="2">
    <source>
        <dbReference type="SAM" id="MobiDB-lite"/>
    </source>
</evidence>
<name>A0A1Q9C3E1_SYMMI</name>
<evidence type="ECO:0000313" key="3">
    <source>
        <dbReference type="EMBL" id="OLP77438.1"/>
    </source>
</evidence>
<feature type="compositionally biased region" description="Acidic residues" evidence="2">
    <location>
        <begin position="297"/>
        <end position="336"/>
    </location>
</feature>
<comment type="caution">
    <text evidence="3">The sequence shown here is derived from an EMBL/GenBank/DDBJ whole genome shotgun (WGS) entry which is preliminary data.</text>
</comment>
<keyword evidence="4" id="KW-1185">Reference proteome</keyword>
<feature type="compositionally biased region" description="Basic and acidic residues" evidence="2">
    <location>
        <begin position="368"/>
        <end position="418"/>
    </location>
</feature>
<sequence length="580" mass="65968">MPWIWSTVQGAYVWARNPSQANREQNNRNSRNNLHDELQRLRQNEIGSAERQGELRSELHQQFALNRAWCERHEATEAAQRSLEARVKETQMEFLSEKAVAQARQEEAETEAAKASVACRVQQEEAALRTARTEAAAAEEELQLQKRSFSEMQERLQREEVAALKAEDQKRRRQEDGLHQELRRYLESDAQLRQELAAREVAMHAAEESAASSHQMLCAYEDEIEQQLQGYKAVASSPNRDVEMPAADDNEKAESADDNEKKEEESCSEMEPTEGAEGSEEEPEEGASSADEKGSEGSEESAKDDDDDRATEGSEEEEGEDDSAAGSDEEAQDSSEPEQHSSEEECDEDSDDAGSSEEPEPVKSVMKVSKDASPKPKQNDERKKEKESRKDKGKDKRGREEDKDEKAGSHKALHKAESKLAVNSNSHHTELQDMGSELENNVWKHYKAWCRKTKVAGCGHRFNLTRFGREQWGSYPELQSCYKAYTVKMMIYWVYAFLCDENHNVPNGGNRLKLSYALAKMQWLFDRSGSFLSTAVKDEAVHLGKSFLLLYQSMAVENIQQHKKNWKIVPKFHSFLHLLL</sequence>
<evidence type="ECO:0000256" key="1">
    <source>
        <dbReference type="SAM" id="Coils"/>
    </source>
</evidence>